<feature type="transmembrane region" description="Helical" evidence="7">
    <location>
        <begin position="172"/>
        <end position="192"/>
    </location>
</feature>
<accession>A0A968GDK9</accession>
<evidence type="ECO:0000256" key="2">
    <source>
        <dbReference type="ARBA" id="ARBA00022448"/>
    </source>
</evidence>
<dbReference type="PANTHER" id="PTHR42865:SF7">
    <property type="entry name" value="PROTON_GLUTAMATE-ASPARTATE SYMPORTER"/>
    <property type="match status" value="1"/>
</dbReference>
<dbReference type="Gene3D" id="1.10.3860.10">
    <property type="entry name" value="Sodium:dicarboxylate symporter"/>
    <property type="match status" value="1"/>
</dbReference>
<feature type="transmembrane region" description="Helical" evidence="7">
    <location>
        <begin position="212"/>
        <end position="233"/>
    </location>
</feature>
<feature type="transmembrane region" description="Helical" evidence="7">
    <location>
        <begin position="285"/>
        <end position="308"/>
    </location>
</feature>
<dbReference type="PRINTS" id="PR00173">
    <property type="entry name" value="EDTRNSPORT"/>
</dbReference>
<evidence type="ECO:0000256" key="5">
    <source>
        <dbReference type="ARBA" id="ARBA00022989"/>
    </source>
</evidence>
<comment type="caution">
    <text evidence="8">The sequence shown here is derived from an EMBL/GenBank/DDBJ whole genome shotgun (WGS) entry which is preliminary data.</text>
</comment>
<evidence type="ECO:0000256" key="1">
    <source>
        <dbReference type="ARBA" id="ARBA00004651"/>
    </source>
</evidence>
<organism evidence="8 9">
    <name type="scientific">Entomospira nematocerorum</name>
    <dbReference type="NCBI Taxonomy" id="2719987"/>
    <lineage>
        <taxon>Bacteria</taxon>
        <taxon>Pseudomonadati</taxon>
        <taxon>Spirochaetota</taxon>
        <taxon>Spirochaetia</taxon>
        <taxon>Spirochaetales</taxon>
        <taxon>Spirochaetaceae</taxon>
        <taxon>Entomospira</taxon>
    </lineage>
</organism>
<evidence type="ECO:0000313" key="8">
    <source>
        <dbReference type="EMBL" id="NIZ47304.1"/>
    </source>
</evidence>
<protein>
    <submittedName>
        <fullName evidence="8">Dicarboxylate/amino acid:cation symporter</fullName>
    </submittedName>
</protein>
<evidence type="ECO:0000256" key="3">
    <source>
        <dbReference type="ARBA" id="ARBA00022475"/>
    </source>
</evidence>
<dbReference type="Pfam" id="PF00375">
    <property type="entry name" value="SDF"/>
    <property type="match status" value="1"/>
</dbReference>
<evidence type="ECO:0000256" key="4">
    <source>
        <dbReference type="ARBA" id="ARBA00022692"/>
    </source>
</evidence>
<feature type="transmembrane region" description="Helical" evidence="7">
    <location>
        <begin position="42"/>
        <end position="63"/>
    </location>
</feature>
<keyword evidence="4 7" id="KW-0812">Transmembrane</keyword>
<dbReference type="EMBL" id="JAATLK010000001">
    <property type="protein sequence ID" value="NIZ47304.1"/>
    <property type="molecule type" value="Genomic_DNA"/>
</dbReference>
<evidence type="ECO:0000313" key="9">
    <source>
        <dbReference type="Proteomes" id="UP000752013"/>
    </source>
</evidence>
<dbReference type="InterPro" id="IPR001991">
    <property type="entry name" value="Na-dicarboxylate_symporter"/>
</dbReference>
<keyword evidence="3" id="KW-1003">Cell membrane</keyword>
<keyword evidence="6 7" id="KW-0472">Membrane</keyword>
<keyword evidence="2" id="KW-0813">Transport</keyword>
<dbReference type="Proteomes" id="UP000752013">
    <property type="component" value="Unassembled WGS sequence"/>
</dbReference>
<dbReference type="GO" id="GO:0015293">
    <property type="term" value="F:symporter activity"/>
    <property type="evidence" value="ECO:0007669"/>
    <property type="project" value="UniProtKB-KW"/>
</dbReference>
<feature type="transmembrane region" description="Helical" evidence="7">
    <location>
        <begin position="129"/>
        <end position="151"/>
    </location>
</feature>
<dbReference type="GO" id="GO:0005886">
    <property type="term" value="C:plasma membrane"/>
    <property type="evidence" value="ECO:0007669"/>
    <property type="project" value="UniProtKB-SubCell"/>
</dbReference>
<keyword evidence="9" id="KW-1185">Reference proteome</keyword>
<feature type="transmembrane region" description="Helical" evidence="7">
    <location>
        <begin position="320"/>
        <end position="339"/>
    </location>
</feature>
<gene>
    <name evidence="8" type="ORF">HCT46_05170</name>
</gene>
<dbReference type="PANTHER" id="PTHR42865">
    <property type="entry name" value="PROTON/GLUTAMATE-ASPARTATE SYMPORTER"/>
    <property type="match status" value="1"/>
</dbReference>
<keyword evidence="5 7" id="KW-1133">Transmembrane helix</keyword>
<evidence type="ECO:0000256" key="7">
    <source>
        <dbReference type="SAM" id="Phobius"/>
    </source>
</evidence>
<dbReference type="InterPro" id="IPR036458">
    <property type="entry name" value="Na:dicarbo_symporter_sf"/>
</dbReference>
<name>A0A968GDK9_9SPIO</name>
<comment type="subcellular location">
    <subcellularLocation>
        <location evidence="1">Cell membrane</location>
        <topology evidence="1">Multi-pass membrane protein</topology>
    </subcellularLocation>
</comment>
<dbReference type="SUPFAM" id="SSF118215">
    <property type="entry name" value="Proton glutamate symport protein"/>
    <property type="match status" value="1"/>
</dbReference>
<feature type="transmembrane region" description="Helical" evidence="7">
    <location>
        <begin position="240"/>
        <end position="265"/>
    </location>
</feature>
<reference evidence="8" key="1">
    <citation type="submission" date="2020-03" db="EMBL/GenBank/DDBJ databases">
        <title>Spirochaetal bacteria isolated from arthropods constitute a novel genus Entomospira genus novum within the order Spirochaetales.</title>
        <authorList>
            <person name="Grana-Miraglia L."/>
            <person name="Sikutova S."/>
            <person name="Fingerle V."/>
            <person name="Sing A."/>
            <person name="Castillo-Ramirez S."/>
            <person name="Margos G."/>
            <person name="Rudolf I."/>
        </authorList>
    </citation>
    <scope>NUCLEOTIDE SEQUENCE</scope>
    <source>
        <strain evidence="8">BR208</strain>
    </source>
</reference>
<evidence type="ECO:0000256" key="6">
    <source>
        <dbReference type="ARBA" id="ARBA00023136"/>
    </source>
</evidence>
<dbReference type="AlphaFoldDB" id="A0A968GDK9"/>
<sequence>MRLWHFVLGAVILAVGVGVILPAEISWVESMAWISGDLFSQYIAYLGRPLFFFSMVISVAYLKRRHVLLSVIVKSLLIGVGFSFLLAFLGVILVKVLPLPRLIILFEQNNPSTLLNWTDLMSRILPHNMASIFLDFWFFPAFVLALILGLNMGFDMEAIEPTFNLFDSISRILFHIILKSFYIIFIPIFFLVLRFTYDLRFNEAINAFKPLFLTIILFCFALFIVFSLLYYIITKGRTPIGWFWGSGIAIGFGFLGAPAVTSYSLYSVESHKNQGIKRDLAGINIPLFMLFIRSGTAFILAIVLMLVVKSYSNLEIGFGSMLNIVVSATISSLFLPLSSNFNAFQQALLFSTSIYPGNLENGLRALDPIIPYLSQLASFIDMLTLAFFLRIFAYRHDFLRHRSYL</sequence>
<dbReference type="RefSeq" id="WP_167703713.1">
    <property type="nucleotide sequence ID" value="NZ_CP118168.1"/>
</dbReference>
<feature type="transmembrane region" description="Helical" evidence="7">
    <location>
        <begin position="75"/>
        <end position="97"/>
    </location>
</feature>
<proteinExistence type="predicted"/>
<feature type="transmembrane region" description="Helical" evidence="7">
    <location>
        <begin position="369"/>
        <end position="393"/>
    </location>
</feature>